<evidence type="ECO:0000313" key="2">
    <source>
        <dbReference type="EMBL" id="TGO23412.1"/>
    </source>
</evidence>
<proteinExistence type="predicted"/>
<comment type="caution">
    <text evidence="2">The sequence shown here is derived from an EMBL/GenBank/DDBJ whole genome shotgun (WGS) entry which is preliminary data.</text>
</comment>
<dbReference type="EMBL" id="PQXI01000133">
    <property type="protein sequence ID" value="TGO23412.1"/>
    <property type="molecule type" value="Genomic_DNA"/>
</dbReference>
<evidence type="ECO:0000313" key="3">
    <source>
        <dbReference type="Proteomes" id="UP000297910"/>
    </source>
</evidence>
<feature type="region of interest" description="Disordered" evidence="1">
    <location>
        <begin position="1"/>
        <end position="99"/>
    </location>
</feature>
<accession>A0A4Z1FKT5</accession>
<keyword evidence="3" id="KW-1185">Reference proteome</keyword>
<feature type="compositionally biased region" description="Acidic residues" evidence="1">
    <location>
        <begin position="8"/>
        <end position="25"/>
    </location>
</feature>
<name>A0A4Z1FKT5_9HELO</name>
<dbReference type="Proteomes" id="UP000297910">
    <property type="component" value="Unassembled WGS sequence"/>
</dbReference>
<reference evidence="2 3" key="1">
    <citation type="submission" date="2017-12" db="EMBL/GenBank/DDBJ databases">
        <title>Comparative genomics of Botrytis spp.</title>
        <authorList>
            <person name="Valero-Jimenez C.A."/>
            <person name="Tapia P."/>
            <person name="Veloso J."/>
            <person name="Silva-Moreno E."/>
            <person name="Staats M."/>
            <person name="Valdes J.H."/>
            <person name="Van Kan J.A.L."/>
        </authorList>
    </citation>
    <scope>NUCLEOTIDE SEQUENCE [LARGE SCALE GENOMIC DNA]</scope>
    <source>
        <strain evidence="2 3">Bp0003</strain>
    </source>
</reference>
<organism evidence="2 3">
    <name type="scientific">Botrytis paeoniae</name>
    <dbReference type="NCBI Taxonomy" id="278948"/>
    <lineage>
        <taxon>Eukaryota</taxon>
        <taxon>Fungi</taxon>
        <taxon>Dikarya</taxon>
        <taxon>Ascomycota</taxon>
        <taxon>Pezizomycotina</taxon>
        <taxon>Leotiomycetes</taxon>
        <taxon>Helotiales</taxon>
        <taxon>Sclerotiniaceae</taxon>
        <taxon>Botrytis</taxon>
    </lineage>
</organism>
<gene>
    <name evidence="2" type="ORF">BPAE_0133g00100</name>
</gene>
<evidence type="ECO:0000256" key="1">
    <source>
        <dbReference type="SAM" id="MobiDB-lite"/>
    </source>
</evidence>
<protein>
    <submittedName>
        <fullName evidence="2">Uncharacterized protein</fullName>
    </submittedName>
</protein>
<sequence>MIGRVPNNDDEGVDEGGEIEEEDVGAEYVVGGDDEYEGERGEAGDKEEADDEGADEAGDEEEEAEADEYDDKVELEGVDEEESGDIDVNEDDGAADETDDCKFYESVSCYQEFHAKSKKE</sequence>
<feature type="compositionally biased region" description="Acidic residues" evidence="1">
    <location>
        <begin position="47"/>
        <end position="99"/>
    </location>
</feature>
<dbReference type="AlphaFoldDB" id="A0A4Z1FKT5"/>